<dbReference type="InterPro" id="IPR050078">
    <property type="entry name" value="Ribosomal_L11_MeTrfase_PrmA"/>
</dbReference>
<feature type="binding site" evidence="6">
    <location>
        <position position="249"/>
    </location>
    <ligand>
        <name>S-adenosyl-L-methionine</name>
        <dbReference type="ChEBI" id="CHEBI:59789"/>
    </ligand>
</feature>
<dbReference type="PANTHER" id="PTHR43648">
    <property type="entry name" value="ELECTRON TRANSFER FLAVOPROTEIN BETA SUBUNIT LYSINE METHYLTRANSFERASE"/>
    <property type="match status" value="1"/>
</dbReference>
<keyword evidence="3 6" id="KW-0489">Methyltransferase</keyword>
<evidence type="ECO:0000313" key="8">
    <source>
        <dbReference type="Proteomes" id="UP000051655"/>
    </source>
</evidence>
<dbReference type="Pfam" id="PF06325">
    <property type="entry name" value="PrmA"/>
    <property type="match status" value="1"/>
</dbReference>
<dbReference type="AlphaFoldDB" id="A0A0R2JIJ2"/>
<dbReference type="STRING" id="1616.IV73_GL000197"/>
<evidence type="ECO:0000256" key="4">
    <source>
        <dbReference type="ARBA" id="ARBA00022679"/>
    </source>
</evidence>
<comment type="catalytic activity">
    <reaction evidence="6">
        <text>L-lysyl-[protein] + 3 S-adenosyl-L-methionine = N(6),N(6),N(6)-trimethyl-L-lysyl-[protein] + 3 S-adenosyl-L-homocysteine + 3 H(+)</text>
        <dbReference type="Rhea" id="RHEA:54192"/>
        <dbReference type="Rhea" id="RHEA-COMP:9752"/>
        <dbReference type="Rhea" id="RHEA-COMP:13826"/>
        <dbReference type="ChEBI" id="CHEBI:15378"/>
        <dbReference type="ChEBI" id="CHEBI:29969"/>
        <dbReference type="ChEBI" id="CHEBI:57856"/>
        <dbReference type="ChEBI" id="CHEBI:59789"/>
        <dbReference type="ChEBI" id="CHEBI:61961"/>
    </reaction>
</comment>
<keyword evidence="2 6" id="KW-0963">Cytoplasm</keyword>
<dbReference type="InterPro" id="IPR004498">
    <property type="entry name" value="Ribosomal_PrmA_MeTrfase"/>
</dbReference>
<evidence type="ECO:0000256" key="5">
    <source>
        <dbReference type="ARBA" id="ARBA00022691"/>
    </source>
</evidence>
<evidence type="ECO:0000256" key="3">
    <source>
        <dbReference type="ARBA" id="ARBA00022603"/>
    </source>
</evidence>
<keyword evidence="8" id="KW-1185">Reference proteome</keyword>
<dbReference type="CDD" id="cd02440">
    <property type="entry name" value="AdoMet_MTases"/>
    <property type="match status" value="1"/>
</dbReference>
<evidence type="ECO:0000313" key="7">
    <source>
        <dbReference type="EMBL" id="KRN75702.1"/>
    </source>
</evidence>
<feature type="binding site" evidence="6">
    <location>
        <position position="162"/>
    </location>
    <ligand>
        <name>S-adenosyl-L-methionine</name>
        <dbReference type="ChEBI" id="CHEBI:59789"/>
    </ligand>
</feature>
<proteinExistence type="inferred from homology"/>
<dbReference type="Gene3D" id="3.40.50.150">
    <property type="entry name" value="Vaccinia Virus protein VP39"/>
    <property type="match status" value="1"/>
</dbReference>
<dbReference type="PATRIC" id="fig|1616.3.peg.202"/>
<name>A0A0R2JIJ2_9LACO</name>
<dbReference type="GO" id="GO:0016279">
    <property type="term" value="F:protein-lysine N-methyltransferase activity"/>
    <property type="evidence" value="ECO:0007669"/>
    <property type="project" value="RHEA"/>
</dbReference>
<comment type="caution">
    <text evidence="7">The sequence shown here is derived from an EMBL/GenBank/DDBJ whole genome shotgun (WGS) entry which is preliminary data.</text>
</comment>
<dbReference type="SUPFAM" id="SSF53335">
    <property type="entry name" value="S-adenosyl-L-methionine-dependent methyltransferases"/>
    <property type="match status" value="1"/>
</dbReference>
<evidence type="ECO:0000256" key="1">
    <source>
        <dbReference type="ARBA" id="ARBA00009741"/>
    </source>
</evidence>
<evidence type="ECO:0000256" key="2">
    <source>
        <dbReference type="ARBA" id="ARBA00022490"/>
    </source>
</evidence>
<comment type="function">
    <text evidence="6">Methylates ribosomal protein L11.</text>
</comment>
<sequence length="318" mass="35345">MNWHTIAVESQTEAVEAVSNILMEAGAEGIQIEDAADVENFQPNDATVMIDWSTVDHRASGAKIIGYFEQSVPVHELALDIQSRVQNLTTFGLDPHPGTVTVQLVKDEDWATEWQKYYRPVRVTRQLSVVPKWEQYQPENPLEQQIILDPGLAFGTGTHPTTQLMLQALEIVVRGDERLLDVGTGSGVLSIAAKLMGVKDVVATDIDEVAVKSAQTNLDLNPVAQDVQVFASDLLQDVPAQQFEIVVANMLTEVLLPLIPDVENYLNPAGYFLLSGIYYDKINAIIEALHQANYQVEETLHRGDWYGIICRLKPEAER</sequence>
<dbReference type="HAMAP" id="MF_00735">
    <property type="entry name" value="Methyltr_PrmA"/>
    <property type="match status" value="1"/>
</dbReference>
<dbReference type="Proteomes" id="UP000051655">
    <property type="component" value="Unassembled WGS sequence"/>
</dbReference>
<gene>
    <name evidence="6" type="primary">prmA</name>
    <name evidence="7" type="ORF">IV73_GL000197</name>
</gene>
<comment type="similarity">
    <text evidence="1 6">Belongs to the methyltransferase superfamily. PrmA family.</text>
</comment>
<dbReference type="NCBIfam" id="TIGR00406">
    <property type="entry name" value="prmA"/>
    <property type="match status" value="1"/>
</dbReference>
<evidence type="ECO:0000256" key="6">
    <source>
        <dbReference type="HAMAP-Rule" id="MF_00735"/>
    </source>
</evidence>
<comment type="subcellular location">
    <subcellularLocation>
        <location evidence="6">Cytoplasm</location>
    </subcellularLocation>
</comment>
<dbReference type="EMBL" id="JQBP01000001">
    <property type="protein sequence ID" value="KRN75702.1"/>
    <property type="molecule type" value="Genomic_DNA"/>
</dbReference>
<feature type="binding site" evidence="6">
    <location>
        <position position="205"/>
    </location>
    <ligand>
        <name>S-adenosyl-L-methionine</name>
        <dbReference type="ChEBI" id="CHEBI:59789"/>
    </ligand>
</feature>
<keyword evidence="5 6" id="KW-0949">S-adenosyl-L-methionine</keyword>
<dbReference type="PIRSF" id="PIRSF000401">
    <property type="entry name" value="RPL11_MTase"/>
    <property type="match status" value="1"/>
</dbReference>
<protein>
    <recommendedName>
        <fullName evidence="6">Ribosomal protein L11 methyltransferase</fullName>
        <shortName evidence="6">L11 Mtase</shortName>
        <ecNumber evidence="6">2.1.1.-</ecNumber>
    </recommendedName>
</protein>
<dbReference type="OrthoDB" id="9785995at2"/>
<dbReference type="GO" id="GO:0005737">
    <property type="term" value="C:cytoplasm"/>
    <property type="evidence" value="ECO:0007669"/>
    <property type="project" value="UniProtKB-SubCell"/>
</dbReference>
<feature type="binding site" evidence="6">
    <location>
        <position position="183"/>
    </location>
    <ligand>
        <name>S-adenosyl-L-methionine</name>
        <dbReference type="ChEBI" id="CHEBI:59789"/>
    </ligand>
</feature>
<dbReference type="RefSeq" id="WP_057753513.1">
    <property type="nucleotide sequence ID" value="NZ_JQBP01000001.1"/>
</dbReference>
<dbReference type="PANTHER" id="PTHR43648:SF1">
    <property type="entry name" value="ELECTRON TRANSFER FLAVOPROTEIN BETA SUBUNIT LYSINE METHYLTRANSFERASE"/>
    <property type="match status" value="1"/>
</dbReference>
<keyword evidence="4 6" id="KW-0808">Transferase</keyword>
<organism evidence="7 8">
    <name type="scientific">Weissella kandleri</name>
    <dbReference type="NCBI Taxonomy" id="1616"/>
    <lineage>
        <taxon>Bacteria</taxon>
        <taxon>Bacillati</taxon>
        <taxon>Bacillota</taxon>
        <taxon>Bacilli</taxon>
        <taxon>Lactobacillales</taxon>
        <taxon>Lactobacillaceae</taxon>
        <taxon>Weissella</taxon>
    </lineage>
</organism>
<dbReference type="GO" id="GO:0032259">
    <property type="term" value="P:methylation"/>
    <property type="evidence" value="ECO:0007669"/>
    <property type="project" value="UniProtKB-KW"/>
</dbReference>
<accession>A0A0R2JIJ2</accession>
<dbReference type="EC" id="2.1.1.-" evidence="6"/>
<dbReference type="InterPro" id="IPR029063">
    <property type="entry name" value="SAM-dependent_MTases_sf"/>
</dbReference>
<reference evidence="7 8" key="1">
    <citation type="journal article" date="2015" name="Genome Announc.">
        <title>Expanding the biotechnology potential of lactobacilli through comparative genomics of 213 strains and associated genera.</title>
        <authorList>
            <person name="Sun Z."/>
            <person name="Harris H.M."/>
            <person name="McCann A."/>
            <person name="Guo C."/>
            <person name="Argimon S."/>
            <person name="Zhang W."/>
            <person name="Yang X."/>
            <person name="Jeffery I.B."/>
            <person name="Cooney J.C."/>
            <person name="Kagawa T.F."/>
            <person name="Liu W."/>
            <person name="Song Y."/>
            <person name="Salvetti E."/>
            <person name="Wrobel A."/>
            <person name="Rasinkangas P."/>
            <person name="Parkhill J."/>
            <person name="Rea M.C."/>
            <person name="O'Sullivan O."/>
            <person name="Ritari J."/>
            <person name="Douillard F.P."/>
            <person name="Paul Ross R."/>
            <person name="Yang R."/>
            <person name="Briner A.E."/>
            <person name="Felis G.E."/>
            <person name="de Vos W.M."/>
            <person name="Barrangou R."/>
            <person name="Klaenhammer T.R."/>
            <person name="Caufield P.W."/>
            <person name="Cui Y."/>
            <person name="Zhang H."/>
            <person name="O'Toole P.W."/>
        </authorList>
    </citation>
    <scope>NUCLEOTIDE SEQUENCE [LARGE SCALE GENOMIC DNA]</scope>
    <source>
        <strain evidence="7 8">DSM 20593</strain>
    </source>
</reference>